<reference evidence="1" key="2">
    <citation type="submission" date="2022-01" db="EMBL/GenBank/DDBJ databases">
        <authorList>
            <person name="Yamashiro T."/>
            <person name="Shiraishi A."/>
            <person name="Satake H."/>
            <person name="Nakayama K."/>
        </authorList>
    </citation>
    <scope>NUCLEOTIDE SEQUENCE</scope>
</reference>
<keyword evidence="2" id="KW-1185">Reference proteome</keyword>
<evidence type="ECO:0000313" key="2">
    <source>
        <dbReference type="Proteomes" id="UP001151760"/>
    </source>
</evidence>
<protein>
    <submittedName>
        <fullName evidence="1">Uncharacterized protein</fullName>
    </submittedName>
</protein>
<gene>
    <name evidence="1" type="ORF">Tco_1110662</name>
</gene>
<organism evidence="1 2">
    <name type="scientific">Tanacetum coccineum</name>
    <dbReference type="NCBI Taxonomy" id="301880"/>
    <lineage>
        <taxon>Eukaryota</taxon>
        <taxon>Viridiplantae</taxon>
        <taxon>Streptophyta</taxon>
        <taxon>Embryophyta</taxon>
        <taxon>Tracheophyta</taxon>
        <taxon>Spermatophyta</taxon>
        <taxon>Magnoliopsida</taxon>
        <taxon>eudicotyledons</taxon>
        <taxon>Gunneridae</taxon>
        <taxon>Pentapetalae</taxon>
        <taxon>asterids</taxon>
        <taxon>campanulids</taxon>
        <taxon>Asterales</taxon>
        <taxon>Asteraceae</taxon>
        <taxon>Asteroideae</taxon>
        <taxon>Anthemideae</taxon>
        <taxon>Anthemidinae</taxon>
        <taxon>Tanacetum</taxon>
    </lineage>
</organism>
<sequence length="115" mass="13376">MAAFPRLKELATAANSRLLFDKMMLYFEKDTANDLEFAINLRNLWVKLIDRTNDRKLFITETKGVPPSVISYNCCECLHKVHENDFIKLLETRKMIAETYREVVFSLKMVGLEVG</sequence>
<comment type="caution">
    <text evidence="1">The sequence shown here is derived from an EMBL/GenBank/DDBJ whole genome shotgun (WGS) entry which is preliminary data.</text>
</comment>
<evidence type="ECO:0000313" key="1">
    <source>
        <dbReference type="EMBL" id="GJU00324.1"/>
    </source>
</evidence>
<name>A0ABQ5IJF4_9ASTR</name>
<dbReference type="Proteomes" id="UP001151760">
    <property type="component" value="Unassembled WGS sequence"/>
</dbReference>
<accession>A0ABQ5IJF4</accession>
<proteinExistence type="predicted"/>
<dbReference type="EMBL" id="BQNB010020852">
    <property type="protein sequence ID" value="GJU00324.1"/>
    <property type="molecule type" value="Genomic_DNA"/>
</dbReference>
<reference evidence="1" key="1">
    <citation type="journal article" date="2022" name="Int. J. Mol. Sci.">
        <title>Draft Genome of Tanacetum Coccineum: Genomic Comparison of Closely Related Tanacetum-Family Plants.</title>
        <authorList>
            <person name="Yamashiro T."/>
            <person name="Shiraishi A."/>
            <person name="Nakayama K."/>
            <person name="Satake H."/>
        </authorList>
    </citation>
    <scope>NUCLEOTIDE SEQUENCE</scope>
</reference>